<keyword evidence="10" id="KW-1185">Reference proteome</keyword>
<feature type="transmembrane region" description="Helical" evidence="7">
    <location>
        <begin position="124"/>
        <end position="142"/>
    </location>
</feature>
<dbReference type="Proteomes" id="UP000002191">
    <property type="component" value="Chromosome"/>
</dbReference>
<evidence type="ECO:0000256" key="4">
    <source>
        <dbReference type="ARBA" id="ARBA00022982"/>
    </source>
</evidence>
<feature type="transmembrane region" description="Helical" evidence="7">
    <location>
        <begin position="83"/>
        <end position="104"/>
    </location>
</feature>
<keyword evidence="4" id="KW-0249">Electron transport</keyword>
<dbReference type="PANTHER" id="PTHR30176:SF3">
    <property type="entry name" value="FERREDOXIN-TYPE PROTEIN NAPH"/>
    <property type="match status" value="1"/>
</dbReference>
<sequence precursor="true">MKTRQRHLLMLLPVAALLLLGAHSLRMGDAGLVAALAGLVGLMVTRHGFVRHVATAALAWGVLVWVETSLGLIGFRQAAGMPWLRLLSIMTGVVAFTLFALWLVAGRAGGRWFDRGDHAGPRAAVFLLTVIGLALIRSRVPFPILLADRYFPGWGWLEIMALGVYAQWIVGLMLAPKGHRRNRPRIWAAFSAVFFGQLVLGLAGMESMLMTGTLHLPVPALIAAGPVFRGEGFFMPILFGVTVLLVGPAWCSHLCYIGAWDDIMSRRGPGPAPSALLRRLSVAGRGATLVLAVGAALLLRAMGVPGTTAVLFAAAFGLVGVGIMALVSRRLGLMAHCTAYCPMGLVANVLGKVSPWRVRIGQECTGCGACFTRCRYGALDADRVAQGSPALSCTLCGDCVSACAHGQIGYRFPGLTGEAARTVFIVLVVSLHAMFLGVARI</sequence>
<evidence type="ECO:0000259" key="8">
    <source>
        <dbReference type="PROSITE" id="PS51379"/>
    </source>
</evidence>
<dbReference type="STRING" id="643562.Daes_1725"/>
<proteinExistence type="predicted"/>
<reference evidence="9 10" key="2">
    <citation type="journal article" date="2014" name="Genome Announc.">
        <title>Complete Genome Sequence of the Subsurface, Mesophilic Sulfate-Reducing Bacterium Desulfovibrio aespoeensis Aspo-2.</title>
        <authorList>
            <person name="Pedersen K."/>
            <person name="Bengtsson A."/>
            <person name="Edlund J."/>
            <person name="Rabe L."/>
            <person name="Hazen T."/>
            <person name="Chakraborty R."/>
            <person name="Goodwin L."/>
            <person name="Shapiro N."/>
        </authorList>
    </citation>
    <scope>NUCLEOTIDE SEQUENCE [LARGE SCALE GENOMIC DNA]</scope>
    <source>
        <strain evidence="10">ATCC 700646 / DSM 10631 / Aspo-2</strain>
    </source>
</reference>
<dbReference type="PANTHER" id="PTHR30176">
    <property type="entry name" value="FERREDOXIN-TYPE PROTEIN NAPH"/>
    <property type="match status" value="1"/>
</dbReference>
<evidence type="ECO:0000313" key="9">
    <source>
        <dbReference type="EMBL" id="ADU62737.1"/>
    </source>
</evidence>
<name>E6VYH4_PSEA9</name>
<evidence type="ECO:0000313" key="10">
    <source>
        <dbReference type="Proteomes" id="UP000002191"/>
    </source>
</evidence>
<dbReference type="GO" id="GO:0051539">
    <property type="term" value="F:4 iron, 4 sulfur cluster binding"/>
    <property type="evidence" value="ECO:0007669"/>
    <property type="project" value="UniProtKB-KW"/>
</dbReference>
<feature type="transmembrane region" description="Helical" evidence="7">
    <location>
        <begin position="280"/>
        <end position="302"/>
    </location>
</feature>
<feature type="transmembrane region" description="Helical" evidence="7">
    <location>
        <begin position="34"/>
        <end position="50"/>
    </location>
</feature>
<dbReference type="InterPro" id="IPR017896">
    <property type="entry name" value="4Fe4S_Fe-S-bd"/>
</dbReference>
<keyword evidence="7" id="KW-0812">Transmembrane</keyword>
<feature type="domain" description="4Fe-4S ferredoxin-type" evidence="8">
    <location>
        <begin position="356"/>
        <end position="384"/>
    </location>
</feature>
<protein>
    <submittedName>
        <fullName evidence="9">Iron-sulfur binding protein</fullName>
    </submittedName>
</protein>
<dbReference type="AlphaFoldDB" id="E6VYH4"/>
<feature type="transmembrane region" description="Helical" evidence="7">
    <location>
        <begin position="154"/>
        <end position="174"/>
    </location>
</feature>
<reference evidence="10" key="1">
    <citation type="submission" date="2010-12" db="EMBL/GenBank/DDBJ databases">
        <title>Complete sequence of Desulfovibrio aespoeensis Aspo-2.</title>
        <authorList>
            <consortium name="US DOE Joint Genome Institute"/>
            <person name="Lucas S."/>
            <person name="Copeland A."/>
            <person name="Lapidus A."/>
            <person name="Cheng J.-F."/>
            <person name="Goodwin L."/>
            <person name="Pitluck S."/>
            <person name="Chertkov O."/>
            <person name="Misra M."/>
            <person name="Detter J.C."/>
            <person name="Han C."/>
            <person name="Tapia R."/>
            <person name="Land M."/>
            <person name="Hauser L."/>
            <person name="Kyrpides N."/>
            <person name="Ivanova N."/>
            <person name="Ovchinnikova G."/>
            <person name="Pedersen K."/>
            <person name="Jagevall S."/>
            <person name="Hazen T."/>
            <person name="Woyke T."/>
        </authorList>
    </citation>
    <scope>NUCLEOTIDE SEQUENCE [LARGE SCALE GENOMIC DNA]</scope>
    <source>
        <strain evidence="10">ATCC 700646 / DSM 10631 / Aspo-2</strain>
    </source>
</reference>
<evidence type="ECO:0000256" key="7">
    <source>
        <dbReference type="SAM" id="Phobius"/>
    </source>
</evidence>
<keyword evidence="7" id="KW-0472">Membrane</keyword>
<dbReference type="InterPro" id="IPR051684">
    <property type="entry name" value="Electron_Trans/Redox"/>
</dbReference>
<feature type="transmembrane region" description="Helical" evidence="7">
    <location>
        <begin position="57"/>
        <end position="77"/>
    </location>
</feature>
<keyword evidence="1" id="KW-0813">Transport</keyword>
<dbReference type="GO" id="GO:0046872">
    <property type="term" value="F:metal ion binding"/>
    <property type="evidence" value="ECO:0007669"/>
    <property type="project" value="UniProtKB-KW"/>
</dbReference>
<evidence type="ECO:0000256" key="1">
    <source>
        <dbReference type="ARBA" id="ARBA00022448"/>
    </source>
</evidence>
<dbReference type="KEGG" id="das:Daes_1725"/>
<keyword evidence="2" id="KW-0004">4Fe-4S</keyword>
<dbReference type="GO" id="GO:0005886">
    <property type="term" value="C:plasma membrane"/>
    <property type="evidence" value="ECO:0007669"/>
    <property type="project" value="TreeGrafter"/>
</dbReference>
<evidence type="ECO:0000256" key="3">
    <source>
        <dbReference type="ARBA" id="ARBA00022723"/>
    </source>
</evidence>
<feature type="transmembrane region" description="Helical" evidence="7">
    <location>
        <begin position="308"/>
        <end position="327"/>
    </location>
</feature>
<dbReference type="EMBL" id="CP002431">
    <property type="protein sequence ID" value="ADU62737.1"/>
    <property type="molecule type" value="Genomic_DNA"/>
</dbReference>
<feature type="transmembrane region" description="Helical" evidence="7">
    <location>
        <begin position="233"/>
        <end position="259"/>
    </location>
</feature>
<dbReference type="Pfam" id="PF12801">
    <property type="entry name" value="Fer4_5"/>
    <property type="match status" value="2"/>
</dbReference>
<accession>E6VYH4</accession>
<dbReference type="SUPFAM" id="SSF54862">
    <property type="entry name" value="4Fe-4S ferredoxins"/>
    <property type="match status" value="1"/>
</dbReference>
<dbReference type="RefSeq" id="WP_013514653.1">
    <property type="nucleotide sequence ID" value="NC_014844.1"/>
</dbReference>
<dbReference type="Gene3D" id="3.30.70.20">
    <property type="match status" value="1"/>
</dbReference>
<evidence type="ECO:0000256" key="6">
    <source>
        <dbReference type="ARBA" id="ARBA00023014"/>
    </source>
</evidence>
<dbReference type="PROSITE" id="PS51379">
    <property type="entry name" value="4FE4S_FER_2"/>
    <property type="match status" value="1"/>
</dbReference>
<evidence type="ECO:0000256" key="2">
    <source>
        <dbReference type="ARBA" id="ARBA00022485"/>
    </source>
</evidence>
<feature type="transmembrane region" description="Helical" evidence="7">
    <location>
        <begin position="419"/>
        <end position="439"/>
    </location>
</feature>
<evidence type="ECO:0000256" key="5">
    <source>
        <dbReference type="ARBA" id="ARBA00023004"/>
    </source>
</evidence>
<feature type="transmembrane region" description="Helical" evidence="7">
    <location>
        <begin position="186"/>
        <end position="205"/>
    </location>
</feature>
<gene>
    <name evidence="9" type="ordered locus">Daes_1725</name>
</gene>
<keyword evidence="7" id="KW-1133">Transmembrane helix</keyword>
<organism evidence="9 10">
    <name type="scientific">Pseudodesulfovibrio aespoeensis (strain ATCC 700646 / DSM 10631 / Aspo-2)</name>
    <name type="common">Desulfovibrio aespoeensis</name>
    <dbReference type="NCBI Taxonomy" id="643562"/>
    <lineage>
        <taxon>Bacteria</taxon>
        <taxon>Pseudomonadati</taxon>
        <taxon>Thermodesulfobacteriota</taxon>
        <taxon>Desulfovibrionia</taxon>
        <taxon>Desulfovibrionales</taxon>
        <taxon>Desulfovibrionaceae</taxon>
    </lineage>
</organism>
<dbReference type="eggNOG" id="COG0348">
    <property type="taxonomic scope" value="Bacteria"/>
</dbReference>
<keyword evidence="3" id="KW-0479">Metal-binding</keyword>
<keyword evidence="5" id="KW-0408">Iron</keyword>
<keyword evidence="6" id="KW-0411">Iron-sulfur</keyword>
<dbReference type="OrthoDB" id="9784262at2"/>
<dbReference type="HOGENOM" id="CLU_050827_0_0_7"/>